<feature type="compositionally biased region" description="Basic residues" evidence="1">
    <location>
        <begin position="107"/>
        <end position="136"/>
    </location>
</feature>
<accession>A0ABQ4XKC6</accession>
<comment type="caution">
    <text evidence="2">The sequence shown here is derived from an EMBL/GenBank/DDBJ whole genome shotgun (WGS) entry which is preliminary data.</text>
</comment>
<evidence type="ECO:0000313" key="3">
    <source>
        <dbReference type="Proteomes" id="UP001151760"/>
    </source>
</evidence>
<feature type="compositionally biased region" description="Basic and acidic residues" evidence="1">
    <location>
        <begin position="61"/>
        <end position="76"/>
    </location>
</feature>
<evidence type="ECO:0000256" key="1">
    <source>
        <dbReference type="SAM" id="MobiDB-lite"/>
    </source>
</evidence>
<feature type="region of interest" description="Disordered" evidence="1">
    <location>
        <begin position="61"/>
        <end position="167"/>
    </location>
</feature>
<proteinExistence type="predicted"/>
<organism evidence="2 3">
    <name type="scientific">Tanacetum coccineum</name>
    <dbReference type="NCBI Taxonomy" id="301880"/>
    <lineage>
        <taxon>Eukaryota</taxon>
        <taxon>Viridiplantae</taxon>
        <taxon>Streptophyta</taxon>
        <taxon>Embryophyta</taxon>
        <taxon>Tracheophyta</taxon>
        <taxon>Spermatophyta</taxon>
        <taxon>Magnoliopsida</taxon>
        <taxon>eudicotyledons</taxon>
        <taxon>Gunneridae</taxon>
        <taxon>Pentapetalae</taxon>
        <taxon>asterids</taxon>
        <taxon>campanulids</taxon>
        <taxon>Asterales</taxon>
        <taxon>Asteraceae</taxon>
        <taxon>Asteroideae</taxon>
        <taxon>Anthemideae</taxon>
        <taxon>Anthemidinae</taxon>
        <taxon>Tanacetum</taxon>
    </lineage>
</organism>
<feature type="compositionally biased region" description="Low complexity" evidence="1">
    <location>
        <begin position="18"/>
        <end position="35"/>
    </location>
</feature>
<dbReference type="PANTHER" id="PTHR33223">
    <property type="entry name" value="CCHC-TYPE DOMAIN-CONTAINING PROTEIN"/>
    <property type="match status" value="1"/>
</dbReference>
<keyword evidence="3" id="KW-1185">Reference proteome</keyword>
<reference evidence="2" key="1">
    <citation type="journal article" date="2022" name="Int. J. Mol. Sci.">
        <title>Draft Genome of Tanacetum Coccineum: Genomic Comparison of Closely Related Tanacetum-Family Plants.</title>
        <authorList>
            <person name="Yamashiro T."/>
            <person name="Shiraishi A."/>
            <person name="Nakayama K."/>
            <person name="Satake H."/>
        </authorList>
    </citation>
    <scope>NUCLEOTIDE SEQUENCE</scope>
</reference>
<dbReference type="EMBL" id="BQNB010009584">
    <property type="protein sequence ID" value="GJS65527.1"/>
    <property type="molecule type" value="Genomic_DNA"/>
</dbReference>
<name>A0ABQ4XKC6_9ASTR</name>
<dbReference type="Proteomes" id="UP001151760">
    <property type="component" value="Unassembled WGS sequence"/>
</dbReference>
<reference evidence="2" key="2">
    <citation type="submission" date="2022-01" db="EMBL/GenBank/DDBJ databases">
        <authorList>
            <person name="Yamashiro T."/>
            <person name="Shiraishi A."/>
            <person name="Satake H."/>
            <person name="Nakayama K."/>
        </authorList>
    </citation>
    <scope>NUCLEOTIDE SEQUENCE</scope>
</reference>
<feature type="compositionally biased region" description="Low complexity" evidence="1">
    <location>
        <begin position="97"/>
        <end position="106"/>
    </location>
</feature>
<sequence>MDGCTKGPQLEEGENLNTEAPGTGRTPPGGTSAPARQTQGGPSPAFVKENIDVLRTMIKELDNRGQEKVTPRKLFNEELGGAGSENSQMSPSAEEVGGYSSDGSSRSRSRGRSRSARKHRKSVSRKKGTSKASRRKSSSDSRYDTVYDSGSEDLSMPYRRPKPMPFTSRITRLRYHRRAKLPPNVRVYEGNKDPEDHLSVFSVAAEWPMPSVDGFEELSNKFLEEFSEQKMYDKDPTEIHGIKRKPNEGLQAFMDRFKAESAHIKGVPPVLRISAFMHGHGHPELAKKLNDKIPKTVDEMWERVRAFIRGETAADTTEAIRSPRWEKSAGKASWSGKPEWV</sequence>
<evidence type="ECO:0000313" key="2">
    <source>
        <dbReference type="EMBL" id="GJS65527.1"/>
    </source>
</evidence>
<feature type="region of interest" description="Disordered" evidence="1">
    <location>
        <begin position="317"/>
        <end position="341"/>
    </location>
</feature>
<dbReference type="PANTHER" id="PTHR33223:SF11">
    <property type="entry name" value="ELEMENT PROTEIN, PUTATIVE-RELATED"/>
    <property type="match status" value="1"/>
</dbReference>
<evidence type="ECO:0008006" key="4">
    <source>
        <dbReference type="Google" id="ProtNLM"/>
    </source>
</evidence>
<gene>
    <name evidence="2" type="ORF">Tco_0680091</name>
</gene>
<feature type="region of interest" description="Disordered" evidence="1">
    <location>
        <begin position="1"/>
        <end position="49"/>
    </location>
</feature>
<protein>
    <recommendedName>
        <fullName evidence="4">Reverse transcriptase domain-containing protein</fullName>
    </recommendedName>
</protein>